<protein>
    <submittedName>
        <fullName evidence="2">Uncharacterized protein</fullName>
    </submittedName>
</protein>
<evidence type="ECO:0000313" key="3">
    <source>
        <dbReference type="Proteomes" id="UP000001312"/>
    </source>
</evidence>
<sequence>MTFSRALLVLVQMPFTRGQYFRRTVSIGSWSHSYITLSLKHPINIGVTSK</sequence>
<name>A7F6U3_SCLS1</name>
<keyword evidence="1" id="KW-0732">Signal</keyword>
<dbReference type="InParanoid" id="A7F6U3"/>
<dbReference type="AlphaFoldDB" id="A7F6U3"/>
<feature type="signal peptide" evidence="1">
    <location>
        <begin position="1"/>
        <end position="18"/>
    </location>
</feature>
<evidence type="ECO:0000313" key="2">
    <source>
        <dbReference type="EMBL" id="EDN98464.1"/>
    </source>
</evidence>
<dbReference type="RefSeq" id="XP_001585806.1">
    <property type="nucleotide sequence ID" value="XM_001585756.1"/>
</dbReference>
<dbReference type="GeneID" id="5481806"/>
<feature type="chain" id="PRO_5002708808" evidence="1">
    <location>
        <begin position="19"/>
        <end position="50"/>
    </location>
</feature>
<accession>A7F6U3</accession>
<keyword evidence="3" id="KW-1185">Reference proteome</keyword>
<proteinExistence type="predicted"/>
<reference evidence="3" key="1">
    <citation type="journal article" date="2011" name="PLoS Genet.">
        <title>Genomic analysis of the necrotrophic fungal pathogens Sclerotinia sclerotiorum and Botrytis cinerea.</title>
        <authorList>
            <person name="Amselem J."/>
            <person name="Cuomo C.A."/>
            <person name="van Kan J.A."/>
            <person name="Viaud M."/>
            <person name="Benito E.P."/>
            <person name="Couloux A."/>
            <person name="Coutinho P.M."/>
            <person name="de Vries R.P."/>
            <person name="Dyer P.S."/>
            <person name="Fillinger S."/>
            <person name="Fournier E."/>
            <person name="Gout L."/>
            <person name="Hahn M."/>
            <person name="Kohn L."/>
            <person name="Lapalu N."/>
            <person name="Plummer K.M."/>
            <person name="Pradier J.M."/>
            <person name="Quevillon E."/>
            <person name="Sharon A."/>
            <person name="Simon A."/>
            <person name="ten Have A."/>
            <person name="Tudzynski B."/>
            <person name="Tudzynski P."/>
            <person name="Wincker P."/>
            <person name="Andrew M."/>
            <person name="Anthouard V."/>
            <person name="Beever R.E."/>
            <person name="Beffa R."/>
            <person name="Benoit I."/>
            <person name="Bouzid O."/>
            <person name="Brault B."/>
            <person name="Chen Z."/>
            <person name="Choquer M."/>
            <person name="Collemare J."/>
            <person name="Cotton P."/>
            <person name="Danchin E.G."/>
            <person name="Da Silva C."/>
            <person name="Gautier A."/>
            <person name="Giraud C."/>
            <person name="Giraud T."/>
            <person name="Gonzalez C."/>
            <person name="Grossetete S."/>
            <person name="Guldener U."/>
            <person name="Henrissat B."/>
            <person name="Howlett B.J."/>
            <person name="Kodira C."/>
            <person name="Kretschmer M."/>
            <person name="Lappartient A."/>
            <person name="Leroch M."/>
            <person name="Levis C."/>
            <person name="Mauceli E."/>
            <person name="Neuveglise C."/>
            <person name="Oeser B."/>
            <person name="Pearson M."/>
            <person name="Poulain J."/>
            <person name="Poussereau N."/>
            <person name="Quesneville H."/>
            <person name="Rascle C."/>
            <person name="Schumacher J."/>
            <person name="Segurens B."/>
            <person name="Sexton A."/>
            <person name="Silva E."/>
            <person name="Sirven C."/>
            <person name="Soanes D.M."/>
            <person name="Talbot N.J."/>
            <person name="Templeton M."/>
            <person name="Yandava C."/>
            <person name="Yarden O."/>
            <person name="Zeng Q."/>
            <person name="Rollins J.A."/>
            <person name="Lebrun M.H."/>
            <person name="Dickman M."/>
        </authorList>
    </citation>
    <scope>NUCLEOTIDE SEQUENCE [LARGE SCALE GENOMIC DNA]</scope>
    <source>
        <strain evidence="3">ATCC 18683 / 1980 / Ss-1</strain>
    </source>
</reference>
<gene>
    <name evidence="2" type="ORF">SS1G_13323</name>
</gene>
<evidence type="ECO:0000256" key="1">
    <source>
        <dbReference type="SAM" id="SignalP"/>
    </source>
</evidence>
<dbReference type="KEGG" id="ssl:SS1G_13323"/>
<organism evidence="2 3">
    <name type="scientific">Sclerotinia sclerotiorum (strain ATCC 18683 / 1980 / Ss-1)</name>
    <name type="common">White mold</name>
    <name type="synonym">Whetzelinia sclerotiorum</name>
    <dbReference type="NCBI Taxonomy" id="665079"/>
    <lineage>
        <taxon>Eukaryota</taxon>
        <taxon>Fungi</taxon>
        <taxon>Dikarya</taxon>
        <taxon>Ascomycota</taxon>
        <taxon>Pezizomycotina</taxon>
        <taxon>Leotiomycetes</taxon>
        <taxon>Helotiales</taxon>
        <taxon>Sclerotiniaceae</taxon>
        <taxon>Sclerotinia</taxon>
    </lineage>
</organism>
<dbReference type="EMBL" id="CH476644">
    <property type="protein sequence ID" value="EDN98464.1"/>
    <property type="molecule type" value="Genomic_DNA"/>
</dbReference>
<dbReference type="Proteomes" id="UP000001312">
    <property type="component" value="Unassembled WGS sequence"/>
</dbReference>